<organism evidence="2 3">
    <name type="scientific">Dokdonia pacifica</name>
    <dbReference type="NCBI Taxonomy" id="1627892"/>
    <lineage>
        <taxon>Bacteria</taxon>
        <taxon>Pseudomonadati</taxon>
        <taxon>Bacteroidota</taxon>
        <taxon>Flavobacteriia</taxon>
        <taxon>Flavobacteriales</taxon>
        <taxon>Flavobacteriaceae</taxon>
        <taxon>Dokdonia</taxon>
    </lineage>
</organism>
<dbReference type="Proteomes" id="UP000198379">
    <property type="component" value="Unassembled WGS sequence"/>
</dbReference>
<dbReference type="InterPro" id="IPR000873">
    <property type="entry name" value="AMP-dep_synth/lig_dom"/>
</dbReference>
<dbReference type="InterPro" id="IPR045851">
    <property type="entry name" value="AMP-bd_C_sf"/>
</dbReference>
<dbReference type="AlphaFoldDB" id="A0A238ZC22"/>
<keyword evidence="3" id="KW-1185">Reference proteome</keyword>
<reference evidence="2 3" key="1">
    <citation type="submission" date="2017-06" db="EMBL/GenBank/DDBJ databases">
        <authorList>
            <person name="Kim H.J."/>
            <person name="Triplett B.A."/>
        </authorList>
    </citation>
    <scope>NUCLEOTIDE SEQUENCE [LARGE SCALE GENOMIC DNA]</scope>
    <source>
        <strain evidence="2 3">DSM 25597</strain>
    </source>
</reference>
<dbReference type="Gene3D" id="3.40.50.12780">
    <property type="entry name" value="N-terminal domain of ligase-like"/>
    <property type="match status" value="1"/>
</dbReference>
<dbReference type="OrthoDB" id="8870348at2"/>
<dbReference type="GO" id="GO:0006631">
    <property type="term" value="P:fatty acid metabolic process"/>
    <property type="evidence" value="ECO:0007669"/>
    <property type="project" value="TreeGrafter"/>
</dbReference>
<dbReference type="PANTHER" id="PTHR43201:SF32">
    <property type="entry name" value="2-SUCCINYLBENZOATE--COA LIGASE, CHLOROPLASTIC_PEROXISOMAL"/>
    <property type="match status" value="1"/>
</dbReference>
<dbReference type="GO" id="GO:0031956">
    <property type="term" value="F:medium-chain fatty acid-CoA ligase activity"/>
    <property type="evidence" value="ECO:0007669"/>
    <property type="project" value="TreeGrafter"/>
</dbReference>
<dbReference type="PANTHER" id="PTHR43201">
    <property type="entry name" value="ACYL-COA SYNTHETASE"/>
    <property type="match status" value="1"/>
</dbReference>
<sequence length="368" mass="41617">MVKTPQRYIRVHPKFKLNGIHYTIASLKTLAYECIKEGEPYEESVGNFLLDWLNDKSYVTVKTSGSTGAPKAIKIKKIHMFNSARATAKHFKLPEKTTALLCLPAEFIAGKMMLVRALVLGWHIDMAQPKSNPLDNVYRRYDFCAMTPFQLDNSLSRLHLLSKLIVGGGAISETLKKKLQGISTKIYETYGMTETVTHIAARRVNPKKKREGIIPFKALSKVSVHTDDRGCLVIKAPMVSSDPVITNDLVELETYKKFVWLGRVDNVINSGGIKLYPEQIEYKLSSMIQMPFFVAGIPDDALGEKLALFVEQEEEFAFAKAEYDVTDFEKYEIPKVVFSIPRFERTANGKLQRGQTVFKILKPLTKDI</sequence>
<dbReference type="Gene3D" id="3.30.300.30">
    <property type="match status" value="1"/>
</dbReference>
<dbReference type="InterPro" id="IPR042099">
    <property type="entry name" value="ANL_N_sf"/>
</dbReference>
<dbReference type="EMBL" id="FZNY01000003">
    <property type="protein sequence ID" value="SNR81065.1"/>
    <property type="molecule type" value="Genomic_DNA"/>
</dbReference>
<gene>
    <name evidence="2" type="ORF">SAMN06265376_103120</name>
</gene>
<evidence type="ECO:0000313" key="2">
    <source>
        <dbReference type="EMBL" id="SNR81065.1"/>
    </source>
</evidence>
<dbReference type="Pfam" id="PF00501">
    <property type="entry name" value="AMP-binding"/>
    <property type="match status" value="1"/>
</dbReference>
<protein>
    <submittedName>
        <fullName evidence="2">O-succinylbenzoic acid--CoA ligase</fullName>
    </submittedName>
</protein>
<evidence type="ECO:0000313" key="3">
    <source>
        <dbReference type="Proteomes" id="UP000198379"/>
    </source>
</evidence>
<name>A0A238ZC22_9FLAO</name>
<feature type="domain" description="AMP-dependent synthetase/ligase" evidence="1">
    <location>
        <begin position="63"/>
        <end position="208"/>
    </location>
</feature>
<keyword evidence="2" id="KW-0436">Ligase</keyword>
<evidence type="ECO:0000259" key="1">
    <source>
        <dbReference type="Pfam" id="PF00501"/>
    </source>
</evidence>
<dbReference type="SUPFAM" id="SSF56801">
    <property type="entry name" value="Acetyl-CoA synthetase-like"/>
    <property type="match status" value="1"/>
</dbReference>
<proteinExistence type="predicted"/>
<accession>A0A238ZC22</accession>